<feature type="compositionally biased region" description="Basic and acidic residues" evidence="1">
    <location>
        <begin position="333"/>
        <end position="343"/>
    </location>
</feature>
<evidence type="ECO:0000313" key="3">
    <source>
        <dbReference type="Proteomes" id="UP000053989"/>
    </source>
</evidence>
<dbReference type="AlphaFoldDB" id="A0A0C3DPB7"/>
<feature type="region of interest" description="Disordered" evidence="1">
    <location>
        <begin position="1"/>
        <end position="90"/>
    </location>
</feature>
<reference evidence="2 3" key="1">
    <citation type="submission" date="2014-04" db="EMBL/GenBank/DDBJ databases">
        <authorList>
            <consortium name="DOE Joint Genome Institute"/>
            <person name="Kuo A."/>
            <person name="Kohler A."/>
            <person name="Nagy L.G."/>
            <person name="Floudas D."/>
            <person name="Copeland A."/>
            <person name="Barry K.W."/>
            <person name="Cichocki N."/>
            <person name="Veneault-Fourrey C."/>
            <person name="LaButti K."/>
            <person name="Lindquist E.A."/>
            <person name="Lipzen A."/>
            <person name="Lundell T."/>
            <person name="Morin E."/>
            <person name="Murat C."/>
            <person name="Sun H."/>
            <person name="Tunlid A."/>
            <person name="Henrissat B."/>
            <person name="Grigoriev I.V."/>
            <person name="Hibbett D.S."/>
            <person name="Martin F."/>
            <person name="Nordberg H.P."/>
            <person name="Cantor M.N."/>
            <person name="Hua S.X."/>
        </authorList>
    </citation>
    <scope>NUCLEOTIDE SEQUENCE [LARGE SCALE GENOMIC DNA]</scope>
    <source>
        <strain evidence="2 3">Foug A</strain>
    </source>
</reference>
<protein>
    <submittedName>
        <fullName evidence="2">Uncharacterized protein</fullName>
    </submittedName>
</protein>
<feature type="compositionally biased region" description="Acidic residues" evidence="1">
    <location>
        <begin position="318"/>
        <end position="332"/>
    </location>
</feature>
<name>A0A0C3DPB7_9AGAM</name>
<gene>
    <name evidence="2" type="ORF">SCLCIDRAFT_28419</name>
</gene>
<feature type="compositionally biased region" description="Basic and acidic residues" evidence="1">
    <location>
        <begin position="27"/>
        <end position="79"/>
    </location>
</feature>
<feature type="compositionally biased region" description="Basic and acidic residues" evidence="1">
    <location>
        <begin position="186"/>
        <end position="199"/>
    </location>
</feature>
<sequence>MSAHPIDWSKVPHTNLVSDSEDDAEVVEAKAGEKQRREEEAKAERQRQKEVRKVEEAWRAEEARRAEEAQRVKEERWAETARQVEAARRREEAERQKAIDEAWARMERGNAGTIDSSSSADTEGVREVHGLFGGTQRKARKACVWPLGLVEVTAAMGSRTEGSRKPVPRCVVKQRTATTTNVLPRGGEKCKKAHTTTEEGKDDEDTKEVFGVPRAMAEEQRDALGMLTQMLAQVAERLAATEVRDEERLAIEREWMEIWRAHLVIARRAPDQDEERLELERVRTSLSQQWTEDLWWMGTLMQSPFVYLAKGKEKEVETEVEVEAEEKGDEADDKDKDVQGKEE</sequence>
<evidence type="ECO:0000256" key="1">
    <source>
        <dbReference type="SAM" id="MobiDB-lite"/>
    </source>
</evidence>
<organism evidence="2 3">
    <name type="scientific">Scleroderma citrinum Foug A</name>
    <dbReference type="NCBI Taxonomy" id="1036808"/>
    <lineage>
        <taxon>Eukaryota</taxon>
        <taxon>Fungi</taxon>
        <taxon>Dikarya</taxon>
        <taxon>Basidiomycota</taxon>
        <taxon>Agaricomycotina</taxon>
        <taxon>Agaricomycetes</taxon>
        <taxon>Agaricomycetidae</taxon>
        <taxon>Boletales</taxon>
        <taxon>Sclerodermatineae</taxon>
        <taxon>Sclerodermataceae</taxon>
        <taxon>Scleroderma</taxon>
    </lineage>
</organism>
<proteinExistence type="predicted"/>
<feature type="region of interest" description="Disordered" evidence="1">
    <location>
        <begin position="182"/>
        <end position="205"/>
    </location>
</feature>
<evidence type="ECO:0000313" key="2">
    <source>
        <dbReference type="EMBL" id="KIM58049.1"/>
    </source>
</evidence>
<accession>A0A0C3DPB7</accession>
<feature type="region of interest" description="Disordered" evidence="1">
    <location>
        <begin position="317"/>
        <end position="343"/>
    </location>
</feature>
<dbReference type="HOGENOM" id="CLU_068520_0_0_1"/>
<reference evidence="3" key="2">
    <citation type="submission" date="2015-01" db="EMBL/GenBank/DDBJ databases">
        <title>Evolutionary Origins and Diversification of the Mycorrhizal Mutualists.</title>
        <authorList>
            <consortium name="DOE Joint Genome Institute"/>
            <consortium name="Mycorrhizal Genomics Consortium"/>
            <person name="Kohler A."/>
            <person name="Kuo A."/>
            <person name="Nagy L.G."/>
            <person name="Floudas D."/>
            <person name="Copeland A."/>
            <person name="Barry K.W."/>
            <person name="Cichocki N."/>
            <person name="Veneault-Fourrey C."/>
            <person name="LaButti K."/>
            <person name="Lindquist E.A."/>
            <person name="Lipzen A."/>
            <person name="Lundell T."/>
            <person name="Morin E."/>
            <person name="Murat C."/>
            <person name="Riley R."/>
            <person name="Ohm R."/>
            <person name="Sun H."/>
            <person name="Tunlid A."/>
            <person name="Henrissat B."/>
            <person name="Grigoriev I.V."/>
            <person name="Hibbett D.S."/>
            <person name="Martin F."/>
        </authorList>
    </citation>
    <scope>NUCLEOTIDE SEQUENCE [LARGE SCALE GENOMIC DNA]</scope>
    <source>
        <strain evidence="3">Foug A</strain>
    </source>
</reference>
<dbReference type="EMBL" id="KN822092">
    <property type="protein sequence ID" value="KIM58049.1"/>
    <property type="molecule type" value="Genomic_DNA"/>
</dbReference>
<dbReference type="InParanoid" id="A0A0C3DPB7"/>
<keyword evidence="3" id="KW-1185">Reference proteome</keyword>
<dbReference type="Proteomes" id="UP000053989">
    <property type="component" value="Unassembled WGS sequence"/>
</dbReference>